<reference evidence="1" key="1">
    <citation type="submission" date="2022-01" db="EMBL/GenBank/DDBJ databases">
        <title>Nocardioidaceae gen. sp. A5X3R13.</title>
        <authorList>
            <person name="Lopez Marin M.A."/>
            <person name="Uhlik O."/>
        </authorList>
    </citation>
    <scope>NUCLEOTIDE SEQUENCE</scope>
    <source>
        <strain evidence="1">A5X3R13</strain>
    </source>
</reference>
<gene>
    <name evidence="1" type="ORF">L0C25_06600</name>
</gene>
<evidence type="ECO:0000313" key="1">
    <source>
        <dbReference type="EMBL" id="UYM06736.1"/>
    </source>
</evidence>
<dbReference type="KEGG" id="sgrg:L0C25_06600"/>
<name>A0AA46TK13_9ACTN</name>
<keyword evidence="2" id="KW-1185">Reference proteome</keyword>
<dbReference type="AlphaFoldDB" id="A0AA46TK13"/>
<protein>
    <submittedName>
        <fullName evidence="1">Uncharacterized protein</fullName>
    </submittedName>
</protein>
<dbReference type="RefSeq" id="WP_271635655.1">
    <property type="nucleotide sequence ID" value="NZ_CP094970.1"/>
</dbReference>
<dbReference type="EMBL" id="CP094970">
    <property type="protein sequence ID" value="UYM06736.1"/>
    <property type="molecule type" value="Genomic_DNA"/>
</dbReference>
<sequence>MPADAFDIARACALRDLCASGHDDARTVSLLDQVVADRRWWVDEWPDGAAFLPGLVAQDLQDALHDRGVRWPQCTACETDAVHCLQVDPPLDADPSWVCDEAGIVVAAIGALGTTD</sequence>
<proteinExistence type="predicted"/>
<organism evidence="1 2">
    <name type="scientific">Solicola gregarius</name>
    <dbReference type="NCBI Taxonomy" id="2908642"/>
    <lineage>
        <taxon>Bacteria</taxon>
        <taxon>Bacillati</taxon>
        <taxon>Actinomycetota</taxon>
        <taxon>Actinomycetes</taxon>
        <taxon>Propionibacteriales</taxon>
        <taxon>Nocardioidaceae</taxon>
        <taxon>Solicola</taxon>
    </lineage>
</organism>
<accession>A0AA46TK13</accession>
<evidence type="ECO:0000313" key="2">
    <source>
        <dbReference type="Proteomes" id="UP001164390"/>
    </source>
</evidence>
<dbReference type="Proteomes" id="UP001164390">
    <property type="component" value="Chromosome"/>
</dbReference>